<dbReference type="GO" id="GO:0004497">
    <property type="term" value="F:monooxygenase activity"/>
    <property type="evidence" value="ECO:0007669"/>
    <property type="project" value="UniProtKB-KW"/>
</dbReference>
<dbReference type="GO" id="GO:0071949">
    <property type="term" value="F:FAD binding"/>
    <property type="evidence" value="ECO:0007669"/>
    <property type="project" value="InterPro"/>
</dbReference>
<evidence type="ECO:0000256" key="6">
    <source>
        <dbReference type="ARBA" id="ARBA00023033"/>
    </source>
</evidence>
<dbReference type="InterPro" id="IPR036188">
    <property type="entry name" value="FAD/NAD-bd_sf"/>
</dbReference>
<keyword evidence="3" id="KW-0285">Flavoprotein</keyword>
<keyword evidence="6" id="KW-0503">Monooxygenase</keyword>
<proteinExistence type="inferred from homology"/>
<keyword evidence="5" id="KW-0560">Oxidoreductase</keyword>
<accession>A0A5C3QJD7</accession>
<evidence type="ECO:0000256" key="5">
    <source>
        <dbReference type="ARBA" id="ARBA00023002"/>
    </source>
</evidence>
<evidence type="ECO:0000259" key="7">
    <source>
        <dbReference type="Pfam" id="PF01494"/>
    </source>
</evidence>
<keyword evidence="4" id="KW-0274">FAD</keyword>
<dbReference type="InterPro" id="IPR051205">
    <property type="entry name" value="UbiH/COQ6_monooxygenase"/>
</dbReference>
<evidence type="ECO:0000256" key="2">
    <source>
        <dbReference type="ARBA" id="ARBA00005349"/>
    </source>
</evidence>
<organism evidence="8 9">
    <name type="scientific">Pterulicium gracile</name>
    <dbReference type="NCBI Taxonomy" id="1884261"/>
    <lineage>
        <taxon>Eukaryota</taxon>
        <taxon>Fungi</taxon>
        <taxon>Dikarya</taxon>
        <taxon>Basidiomycota</taxon>
        <taxon>Agaricomycotina</taxon>
        <taxon>Agaricomycetes</taxon>
        <taxon>Agaricomycetidae</taxon>
        <taxon>Agaricales</taxon>
        <taxon>Pleurotineae</taxon>
        <taxon>Pterulaceae</taxon>
        <taxon>Pterulicium</taxon>
    </lineage>
</organism>
<dbReference type="InterPro" id="IPR010971">
    <property type="entry name" value="UbiH/COQ6"/>
</dbReference>
<evidence type="ECO:0000256" key="1">
    <source>
        <dbReference type="ARBA" id="ARBA00001974"/>
    </source>
</evidence>
<dbReference type="PANTHER" id="PTHR43876:SF7">
    <property type="entry name" value="UBIQUINONE BIOSYNTHESIS MONOOXYGENASE COQ6, MITOCHONDRIAL"/>
    <property type="match status" value="1"/>
</dbReference>
<dbReference type="Gene3D" id="3.50.50.60">
    <property type="entry name" value="FAD/NAD(P)-binding domain"/>
    <property type="match status" value="2"/>
</dbReference>
<comment type="cofactor">
    <cofactor evidence="1">
        <name>FAD</name>
        <dbReference type="ChEBI" id="CHEBI:57692"/>
    </cofactor>
</comment>
<dbReference type="STRING" id="1884261.A0A5C3QJD7"/>
<dbReference type="Pfam" id="PF01494">
    <property type="entry name" value="FAD_binding_3"/>
    <property type="match status" value="2"/>
</dbReference>
<evidence type="ECO:0000256" key="4">
    <source>
        <dbReference type="ARBA" id="ARBA00022827"/>
    </source>
</evidence>
<feature type="domain" description="FAD-binding" evidence="7">
    <location>
        <begin position="40"/>
        <end position="254"/>
    </location>
</feature>
<dbReference type="GO" id="GO:0005739">
    <property type="term" value="C:mitochondrion"/>
    <property type="evidence" value="ECO:0007669"/>
    <property type="project" value="TreeGrafter"/>
</dbReference>
<dbReference type="OrthoDB" id="683240at2759"/>
<dbReference type="Proteomes" id="UP000305067">
    <property type="component" value="Unassembled WGS sequence"/>
</dbReference>
<dbReference type="InterPro" id="IPR018168">
    <property type="entry name" value="Ubi_Hdrlase_CS"/>
</dbReference>
<reference evidence="8 9" key="1">
    <citation type="journal article" date="2019" name="Nat. Ecol. Evol.">
        <title>Megaphylogeny resolves global patterns of mushroom evolution.</title>
        <authorList>
            <person name="Varga T."/>
            <person name="Krizsan K."/>
            <person name="Foldi C."/>
            <person name="Dima B."/>
            <person name="Sanchez-Garcia M."/>
            <person name="Sanchez-Ramirez S."/>
            <person name="Szollosi G.J."/>
            <person name="Szarkandi J.G."/>
            <person name="Papp V."/>
            <person name="Albert L."/>
            <person name="Andreopoulos W."/>
            <person name="Angelini C."/>
            <person name="Antonin V."/>
            <person name="Barry K.W."/>
            <person name="Bougher N.L."/>
            <person name="Buchanan P."/>
            <person name="Buyck B."/>
            <person name="Bense V."/>
            <person name="Catcheside P."/>
            <person name="Chovatia M."/>
            <person name="Cooper J."/>
            <person name="Damon W."/>
            <person name="Desjardin D."/>
            <person name="Finy P."/>
            <person name="Geml J."/>
            <person name="Haridas S."/>
            <person name="Hughes K."/>
            <person name="Justo A."/>
            <person name="Karasinski D."/>
            <person name="Kautmanova I."/>
            <person name="Kiss B."/>
            <person name="Kocsube S."/>
            <person name="Kotiranta H."/>
            <person name="LaButti K.M."/>
            <person name="Lechner B.E."/>
            <person name="Liimatainen K."/>
            <person name="Lipzen A."/>
            <person name="Lukacs Z."/>
            <person name="Mihaltcheva S."/>
            <person name="Morgado L.N."/>
            <person name="Niskanen T."/>
            <person name="Noordeloos M.E."/>
            <person name="Ohm R.A."/>
            <person name="Ortiz-Santana B."/>
            <person name="Ovrebo C."/>
            <person name="Racz N."/>
            <person name="Riley R."/>
            <person name="Savchenko A."/>
            <person name="Shiryaev A."/>
            <person name="Soop K."/>
            <person name="Spirin V."/>
            <person name="Szebenyi C."/>
            <person name="Tomsovsky M."/>
            <person name="Tulloss R.E."/>
            <person name="Uehling J."/>
            <person name="Grigoriev I.V."/>
            <person name="Vagvolgyi C."/>
            <person name="Papp T."/>
            <person name="Martin F.M."/>
            <person name="Miettinen O."/>
            <person name="Hibbett D.S."/>
            <person name="Nagy L.G."/>
        </authorList>
    </citation>
    <scope>NUCLEOTIDE SEQUENCE [LARGE SCALE GENOMIC DNA]</scope>
    <source>
        <strain evidence="8 9">CBS 309.79</strain>
    </source>
</reference>
<dbReference type="SUPFAM" id="SSF51905">
    <property type="entry name" value="FAD/NAD(P)-binding domain"/>
    <property type="match status" value="1"/>
</dbReference>
<feature type="domain" description="FAD-binding" evidence="7">
    <location>
        <begin position="423"/>
        <end position="463"/>
    </location>
</feature>
<protein>
    <recommendedName>
        <fullName evidence="7">FAD-binding domain-containing protein</fullName>
    </recommendedName>
</protein>
<evidence type="ECO:0000313" key="8">
    <source>
        <dbReference type="EMBL" id="TFL02046.1"/>
    </source>
</evidence>
<dbReference type="PRINTS" id="PR00420">
    <property type="entry name" value="RNGMNOXGNASE"/>
</dbReference>
<dbReference type="InterPro" id="IPR002938">
    <property type="entry name" value="FAD-bd"/>
</dbReference>
<evidence type="ECO:0000256" key="3">
    <source>
        <dbReference type="ARBA" id="ARBA00022630"/>
    </source>
</evidence>
<keyword evidence="9" id="KW-1185">Reference proteome</keyword>
<dbReference type="GO" id="GO:0016705">
    <property type="term" value="F:oxidoreductase activity, acting on paired donors, with incorporation or reduction of molecular oxygen"/>
    <property type="evidence" value="ECO:0007669"/>
    <property type="project" value="InterPro"/>
</dbReference>
<gene>
    <name evidence="8" type="ORF">BDV98DRAFT_506257</name>
</gene>
<name>A0A5C3QJD7_9AGAR</name>
<evidence type="ECO:0000313" key="9">
    <source>
        <dbReference type="Proteomes" id="UP000305067"/>
    </source>
</evidence>
<dbReference type="GO" id="GO:0006744">
    <property type="term" value="P:ubiquinone biosynthetic process"/>
    <property type="evidence" value="ECO:0007669"/>
    <property type="project" value="InterPro"/>
</dbReference>
<dbReference type="PROSITE" id="PS01304">
    <property type="entry name" value="UBIH"/>
    <property type="match status" value="1"/>
</dbReference>
<dbReference type="PANTHER" id="PTHR43876">
    <property type="entry name" value="UBIQUINONE BIOSYNTHESIS MONOOXYGENASE COQ6, MITOCHONDRIAL"/>
    <property type="match status" value="1"/>
</dbReference>
<sequence>MLRTLGNGSARRAGSQLFYARCRQRYASSTTVSQEPEHRDIVIVGGGPVGLALTSALRSSKAVSDALSIELIEASPLSKVSEWNPGPDAFSNRAVSLTNASVEFLRDIGAWEHVDEARTCAVEDMQVWDGLSDARIAFSAPEHLSAPQMSRMTENLNLQRACLRHLAASPSPSVKLSENTKVASVVQEGESEDGWPLVHLSDGRVLRARLLIGADGPNSPVRAYARIPCYGHAYATSGIVATLFHAPPHPLSANAHNSTAFQRFLTTGPIAFLPLQGGSSPQVPGSYGRPTTSSLVWSTTPELAKALIGSGEEVLSLMVNAAFRMPDVSLRYLNDIILSAHRSGTTISPEALREEIGFRERAHGVPGHASMLLEGSETMGMGMPSEGEDLLPPLVHGIQKGTPASFPLRYNHAEVYLGGEKGRGRTALVGDAAHSVHPLAGQGLNLGLADVRELVRCVEAAVRVGGDVGSLPALEAYPRARYLANHTVMSTCDKLHKLYTHGSALSPVVWARSVGLEVVNEMDTLKAGMMGAAGGRPEDALRAGLGAKTNWDLAVKALGAVGGAVQAAKIVRGVVGGVVGRATGRAP</sequence>
<dbReference type="NCBIfam" id="TIGR01988">
    <property type="entry name" value="Ubi-OHases"/>
    <property type="match status" value="1"/>
</dbReference>
<dbReference type="EMBL" id="ML178823">
    <property type="protein sequence ID" value="TFL02046.1"/>
    <property type="molecule type" value="Genomic_DNA"/>
</dbReference>
<comment type="similarity">
    <text evidence="2">Belongs to the UbiH/COQ6 family.</text>
</comment>
<dbReference type="AlphaFoldDB" id="A0A5C3QJD7"/>